<dbReference type="InterPro" id="IPR002513">
    <property type="entry name" value="Tn3_Tnp_DDE_dom"/>
</dbReference>
<keyword evidence="4" id="KW-0233">DNA recombination</keyword>
<dbReference type="eggNOG" id="COG4644">
    <property type="taxonomic scope" value="Bacteria"/>
</dbReference>
<dbReference type="Pfam" id="PF01526">
    <property type="entry name" value="DDE_Tnp_Tn3"/>
    <property type="match status" value="1"/>
</dbReference>
<evidence type="ECO:0000256" key="2">
    <source>
        <dbReference type="ARBA" id="ARBA00022578"/>
    </source>
</evidence>
<protein>
    <submittedName>
        <fullName evidence="7">Transposase</fullName>
    </submittedName>
</protein>
<evidence type="ECO:0000313" key="7">
    <source>
        <dbReference type="EMBL" id="ESS73624.1"/>
    </source>
</evidence>
<keyword evidence="2" id="KW-0815">Transposition</keyword>
<dbReference type="PATRIC" id="fig|1116472.3.peg.544"/>
<evidence type="ECO:0000259" key="5">
    <source>
        <dbReference type="Pfam" id="PF01526"/>
    </source>
</evidence>
<evidence type="ECO:0000313" key="8">
    <source>
        <dbReference type="Proteomes" id="UP000017842"/>
    </source>
</evidence>
<dbReference type="EMBL" id="AYLO01000015">
    <property type="protein sequence ID" value="ESS73624.1"/>
    <property type="molecule type" value="Genomic_DNA"/>
</dbReference>
<dbReference type="OrthoDB" id="5292689at2"/>
<gene>
    <name evidence="7" type="ORF">MGMO_15c00450</name>
</gene>
<dbReference type="InterPro" id="IPR047653">
    <property type="entry name" value="Tn3-like_transpos"/>
</dbReference>
<organism evidence="7 8">
    <name type="scientific">Methyloglobulus morosus KoM1</name>
    <dbReference type="NCBI Taxonomy" id="1116472"/>
    <lineage>
        <taxon>Bacteria</taxon>
        <taxon>Pseudomonadati</taxon>
        <taxon>Pseudomonadota</taxon>
        <taxon>Gammaproteobacteria</taxon>
        <taxon>Methylococcales</taxon>
        <taxon>Methylococcaceae</taxon>
        <taxon>Methyloglobulus</taxon>
    </lineage>
</organism>
<accession>V5C0L8</accession>
<dbReference type="GO" id="GO:0004803">
    <property type="term" value="F:transposase activity"/>
    <property type="evidence" value="ECO:0007669"/>
    <property type="project" value="InterPro"/>
</dbReference>
<comment type="caution">
    <text evidence="7">The sequence shown here is derived from an EMBL/GenBank/DDBJ whole genome shotgun (WGS) entry which is preliminary data.</text>
</comment>
<keyword evidence="8" id="KW-1185">Reference proteome</keyword>
<evidence type="ECO:0000256" key="1">
    <source>
        <dbReference type="ARBA" id="ARBA00009402"/>
    </source>
</evidence>
<dbReference type="AlphaFoldDB" id="V5C0L8"/>
<dbReference type="InterPro" id="IPR025296">
    <property type="entry name" value="DUF4158"/>
</dbReference>
<dbReference type="Pfam" id="PF13700">
    <property type="entry name" value="DUF4158"/>
    <property type="match status" value="1"/>
</dbReference>
<dbReference type="GO" id="GO:0006313">
    <property type="term" value="P:DNA transposition"/>
    <property type="evidence" value="ECO:0007669"/>
    <property type="project" value="InterPro"/>
</dbReference>
<feature type="domain" description="Tn3 transposase DDE" evidence="5">
    <location>
        <begin position="602"/>
        <end position="991"/>
    </location>
</feature>
<dbReference type="STRING" id="1116472.MGMO_15c00450"/>
<dbReference type="Proteomes" id="UP000017842">
    <property type="component" value="Unassembled WGS sequence"/>
</dbReference>
<proteinExistence type="inferred from homology"/>
<keyword evidence="3" id="KW-0238">DNA-binding</keyword>
<evidence type="ECO:0000259" key="6">
    <source>
        <dbReference type="Pfam" id="PF13700"/>
    </source>
</evidence>
<feature type="domain" description="DUF4158" evidence="6">
    <location>
        <begin position="19"/>
        <end position="163"/>
    </location>
</feature>
<evidence type="ECO:0000256" key="4">
    <source>
        <dbReference type="ARBA" id="ARBA00023172"/>
    </source>
</evidence>
<dbReference type="GO" id="GO:0003677">
    <property type="term" value="F:DNA binding"/>
    <property type="evidence" value="ECO:0007669"/>
    <property type="project" value="UniProtKB-KW"/>
</dbReference>
<sequence length="1009" mass="115023">MPSHIFGVLQGEFVKWHWNEDELAMHWSLSIEELALLPSRTDSGRLGFAILLKFFQFQGFFPGSQKGIPHEIAVYLALATNSAVADLKIYEWDGRTGQRHRKKILGFLGLRRPSGEDLQKLRTWLTAEVLALDVPFERLQELAVEWFARQSLAPLDPSPLERLLRSATHAFEAELFQSIANLLSAETKTSIDKLLTVEEPNVNDENGAIENASIVKDGALGLSHLKSDAGRIGLDSVLQELAKLGRIRKLALPSKALAVLPIKWLQKYRRRVGTESSWELRRHPPEIRYALAAAYCWQREHEIIDALIDLLILVIHKIGVRAENKVEQELLNDLRRVRGKTNVLFKLAEAAIDEPDGIVKDVLYPVVGLETLKDLVKEFKASGPAYTKVVHTVIRSSYSNHYRRMLPQILDALEFRSNNTAHRPVIEALGLLKTYRDSTQQYFSAEDVVPIEGIVKGKWRDIVVEKDKNDKERVNRINYEICVLQALRERLRSKEIWVVGAERFRNPDEDLPADFKTNRATYYEALKQPQDGKAFIDGLKKTMTDALCMLNKGMPKNPRVKILDRGKNRICITPLDAQPDPENLKHLKAEIFERWSSTSLLDILKEADLRVGFTDLFQSSRQRETLDRDTLQRRLLLSLYALGTNAGLKRIAAAGHETTYQELRYVRHRFIQKSTLRAAISQVANATFAVRLPEIWGEGTTTCASDSKKFGSWDQNLMTEWHIRYGGRGVMIYWHVESKSVCIYSQLKRCSSSEVAAMIEGVLRHDTDIDVQKSYTDSHGQSEVGFAFCHLLGFDLLPRLKAVASQKLYLPETDSSGNYSNLTEILTRPIKWDLIHQQYDEMIKYATALRLGTAEAEAILRRFTRGNLQYPTYQALAELGKVLKTIFLCRYIDSEGLRREIHEGLNVVENWNSANGFIFYGKSGEVASNRLEDQELSVLSLHLLQLCLVYVNTLMIQRVLSEKPWCNRMKTADLRALSPLIYSHVNPYGRFDLDMSKRLPIETDFALVA</sequence>
<dbReference type="NCBIfam" id="NF033527">
    <property type="entry name" value="transpos_Tn3"/>
    <property type="match status" value="1"/>
</dbReference>
<reference evidence="7 8" key="1">
    <citation type="journal article" date="2013" name="Genome Announc.">
        <title>Draft Genome Sequence of the Methanotrophic Gammaproteobacterium Methyloglobulus morosus DSM 22980 Strain KoM1.</title>
        <authorList>
            <person name="Poehlein A."/>
            <person name="Deutzmann J.S."/>
            <person name="Daniel R."/>
            <person name="Simeonova D.D."/>
        </authorList>
    </citation>
    <scope>NUCLEOTIDE SEQUENCE [LARGE SCALE GENOMIC DNA]</scope>
    <source>
        <strain evidence="7 8">KoM1</strain>
    </source>
</reference>
<name>V5C0L8_9GAMM</name>
<comment type="similarity">
    <text evidence="1">Belongs to the transposase 7 family.</text>
</comment>
<evidence type="ECO:0000256" key="3">
    <source>
        <dbReference type="ARBA" id="ARBA00023125"/>
    </source>
</evidence>